<dbReference type="GO" id="GO:0003918">
    <property type="term" value="F:DNA topoisomerase type II (double strand cut, ATP-hydrolyzing) activity"/>
    <property type="evidence" value="ECO:0007669"/>
    <property type="project" value="UniProtKB-UniRule"/>
</dbReference>
<dbReference type="GO" id="GO:0005524">
    <property type="term" value="F:ATP binding"/>
    <property type="evidence" value="ECO:0007669"/>
    <property type="project" value="InterPro"/>
</dbReference>
<dbReference type="CDD" id="cd00223">
    <property type="entry name" value="TOPRIM_TopoIIB_SPO"/>
    <property type="match status" value="1"/>
</dbReference>
<accession>A0AA38R5F5</accession>
<dbReference type="Pfam" id="PF21180">
    <property type="entry name" value="TOP6A-Spo11_Toprim"/>
    <property type="match status" value="1"/>
</dbReference>
<keyword evidence="15" id="KW-1185">Reference proteome</keyword>
<evidence type="ECO:0000256" key="6">
    <source>
        <dbReference type="ARBA" id="ARBA00022842"/>
    </source>
</evidence>
<dbReference type="PANTHER" id="PTHR10848">
    <property type="entry name" value="MEIOTIC RECOMBINATION PROTEIN SPO11"/>
    <property type="match status" value="1"/>
</dbReference>
<dbReference type="EC" id="5.6.2.2" evidence="4"/>
<dbReference type="PRINTS" id="PR01550">
    <property type="entry name" value="TOP6AFAMILY"/>
</dbReference>
<evidence type="ECO:0000256" key="10">
    <source>
        <dbReference type="PROSITE-ProRule" id="PRU01385"/>
    </source>
</evidence>
<evidence type="ECO:0000256" key="9">
    <source>
        <dbReference type="ARBA" id="ARBA00023235"/>
    </source>
</evidence>
<comment type="catalytic activity">
    <reaction evidence="1 10">
        <text>ATP-dependent breakage, passage and rejoining of double-stranded DNA.</text>
        <dbReference type="EC" id="5.6.2.2"/>
    </reaction>
</comment>
<comment type="similarity">
    <text evidence="3 10">Belongs to the TOP6A family.</text>
</comment>
<evidence type="ECO:0000256" key="5">
    <source>
        <dbReference type="ARBA" id="ARBA00022723"/>
    </source>
</evidence>
<keyword evidence="5" id="KW-0479">Metal-binding</keyword>
<evidence type="ECO:0000256" key="2">
    <source>
        <dbReference type="ARBA" id="ARBA00001946"/>
    </source>
</evidence>
<dbReference type="Gene3D" id="1.10.10.10">
    <property type="entry name" value="Winged helix-like DNA-binding domain superfamily/Winged helix DNA-binding domain"/>
    <property type="match status" value="1"/>
</dbReference>
<dbReference type="EMBL" id="JANBVO010000044">
    <property type="protein sequence ID" value="KAJ9134280.1"/>
    <property type="molecule type" value="Genomic_DNA"/>
</dbReference>
<comment type="cofactor">
    <cofactor evidence="2">
        <name>Mg(2+)</name>
        <dbReference type="ChEBI" id="CHEBI:18420"/>
    </cofactor>
</comment>
<evidence type="ECO:0000256" key="1">
    <source>
        <dbReference type="ARBA" id="ARBA00000185"/>
    </source>
</evidence>
<evidence type="ECO:0000259" key="12">
    <source>
        <dbReference type="Pfam" id="PF04406"/>
    </source>
</evidence>
<gene>
    <name evidence="14" type="ORF">NKR23_g10192</name>
</gene>
<organism evidence="14 15">
    <name type="scientific">Pleurostoma richardsiae</name>
    <dbReference type="NCBI Taxonomy" id="41990"/>
    <lineage>
        <taxon>Eukaryota</taxon>
        <taxon>Fungi</taxon>
        <taxon>Dikarya</taxon>
        <taxon>Ascomycota</taxon>
        <taxon>Pezizomycotina</taxon>
        <taxon>Sordariomycetes</taxon>
        <taxon>Sordariomycetidae</taxon>
        <taxon>Calosphaeriales</taxon>
        <taxon>Pleurostomataceae</taxon>
        <taxon>Pleurostoma</taxon>
    </lineage>
</organism>
<dbReference type="GO" id="GO:0046872">
    <property type="term" value="F:metal ion binding"/>
    <property type="evidence" value="ECO:0007669"/>
    <property type="project" value="UniProtKB-KW"/>
</dbReference>
<evidence type="ECO:0000313" key="15">
    <source>
        <dbReference type="Proteomes" id="UP001174694"/>
    </source>
</evidence>
<dbReference type="AlphaFoldDB" id="A0AA38R5F5"/>
<evidence type="ECO:0000256" key="4">
    <source>
        <dbReference type="ARBA" id="ARBA00012895"/>
    </source>
</evidence>
<protein>
    <recommendedName>
        <fullName evidence="4">DNA topoisomerase (ATP-hydrolyzing)</fullName>
        <ecNumber evidence="4">5.6.2.2</ecNumber>
    </recommendedName>
</protein>
<evidence type="ECO:0000256" key="3">
    <source>
        <dbReference type="ARBA" id="ARBA00006559"/>
    </source>
</evidence>
<evidence type="ECO:0000256" key="8">
    <source>
        <dbReference type="ARBA" id="ARBA00023125"/>
    </source>
</evidence>
<reference evidence="14" key="1">
    <citation type="submission" date="2022-07" db="EMBL/GenBank/DDBJ databases">
        <title>Fungi with potential for degradation of polypropylene.</title>
        <authorList>
            <person name="Gostincar C."/>
        </authorList>
    </citation>
    <scope>NUCLEOTIDE SEQUENCE</scope>
    <source>
        <strain evidence="14">EXF-13308</strain>
    </source>
</reference>
<comment type="caution">
    <text evidence="14">The sequence shown here is derived from an EMBL/GenBank/DDBJ whole genome shotgun (WGS) entry which is preliminary data.</text>
</comment>
<name>A0AA38R5F5_9PEZI</name>
<dbReference type="Gene3D" id="3.40.1360.10">
    <property type="match status" value="1"/>
</dbReference>
<feature type="domain" description="Spo11/DNA topoisomerase VI subunit A N-terminal" evidence="12">
    <location>
        <begin position="96"/>
        <end position="157"/>
    </location>
</feature>
<evidence type="ECO:0000259" key="13">
    <source>
        <dbReference type="Pfam" id="PF21180"/>
    </source>
</evidence>
<dbReference type="Pfam" id="PF04406">
    <property type="entry name" value="TP6A_N"/>
    <property type="match status" value="1"/>
</dbReference>
<feature type="compositionally biased region" description="Polar residues" evidence="11">
    <location>
        <begin position="65"/>
        <end position="79"/>
    </location>
</feature>
<keyword evidence="9 10" id="KW-0413">Isomerase</keyword>
<dbReference type="SUPFAM" id="SSF56726">
    <property type="entry name" value="DNA topoisomerase IV, alpha subunit"/>
    <property type="match status" value="1"/>
</dbReference>
<dbReference type="GO" id="GO:0003677">
    <property type="term" value="F:DNA binding"/>
    <property type="evidence" value="ECO:0007669"/>
    <property type="project" value="UniProtKB-UniRule"/>
</dbReference>
<dbReference type="InterPro" id="IPR036388">
    <property type="entry name" value="WH-like_DNA-bd_sf"/>
</dbReference>
<keyword evidence="6" id="KW-0460">Magnesium</keyword>
<dbReference type="PANTHER" id="PTHR10848:SF0">
    <property type="entry name" value="MEIOTIC RECOMBINATION PROTEIN SPO11"/>
    <property type="match status" value="1"/>
</dbReference>
<dbReference type="InterPro" id="IPR034136">
    <property type="entry name" value="TOPRIM_Topo6A/Spo11"/>
</dbReference>
<dbReference type="InterPro" id="IPR013049">
    <property type="entry name" value="Spo11/TopoVI_A_N"/>
</dbReference>
<feature type="domain" description="Topoisomerase 6 subunit A/Spo11 TOPRIM" evidence="13">
    <location>
        <begin position="208"/>
        <end position="377"/>
    </location>
</feature>
<keyword evidence="7 10" id="KW-0799">Topoisomerase</keyword>
<evidence type="ECO:0000313" key="14">
    <source>
        <dbReference type="EMBL" id="KAJ9134280.1"/>
    </source>
</evidence>
<evidence type="ECO:0000256" key="7">
    <source>
        <dbReference type="ARBA" id="ARBA00023029"/>
    </source>
</evidence>
<proteinExistence type="inferred from homology"/>
<dbReference type="GO" id="GO:0000706">
    <property type="term" value="P:meiotic DNA double-strand break processing"/>
    <property type="evidence" value="ECO:0007669"/>
    <property type="project" value="TreeGrafter"/>
</dbReference>
<sequence length="390" mass="42916">MSQAPHAAAHQAGAVIAKIEDILGSVVDDLSRGATELSIPFRTRTAAAASHPRPPAGDPTEQGEGPSSASQAQSDSMTGRSRGVVTFPGRTVHEAKKFGAILRILELSLEALVAGKIITKRNIYYQNTELFREQRVVDALVDDLAFTLGIGRNALNIVAAAKGQTAGPLILFMENGTAVSCSSSHDNGVLIPHPQLIRRIDFSSIRWILVIEKEATFRTLTATQYWSRSVHGEGLLTQGKGFPDLTTRFFLNLIHAARPDIPMYGLVDYDPVGMSILRTYKHGSRRLDHEEDCTVPGMTWLGIRASDILIPTSPLSRTAEDALLPLTARDRRVGTNLLKTIFERRDHDDDEWEQLVDLQTMLFLNVKAEIQAVDNMGDLTDWLEEKMGNL</sequence>
<dbReference type="GO" id="GO:0007131">
    <property type="term" value="P:reciprocal meiotic recombination"/>
    <property type="evidence" value="ECO:0007669"/>
    <property type="project" value="TreeGrafter"/>
</dbReference>
<dbReference type="GO" id="GO:0000228">
    <property type="term" value="C:nuclear chromosome"/>
    <property type="evidence" value="ECO:0007669"/>
    <property type="project" value="TreeGrafter"/>
</dbReference>
<feature type="active site" description="O-(5'-phospho-DNA)-tyrosine intermediate" evidence="10">
    <location>
        <position position="125"/>
    </location>
</feature>
<dbReference type="InterPro" id="IPR036078">
    <property type="entry name" value="Spo11/TopoVI_A_sf"/>
</dbReference>
<keyword evidence="8 10" id="KW-0238">DNA-binding</keyword>
<evidence type="ECO:0000256" key="11">
    <source>
        <dbReference type="SAM" id="MobiDB-lite"/>
    </source>
</evidence>
<dbReference type="PROSITE" id="PS52041">
    <property type="entry name" value="TOPO_IIB"/>
    <property type="match status" value="1"/>
</dbReference>
<dbReference type="GO" id="GO:0042138">
    <property type="term" value="P:meiotic DNA double-strand break formation"/>
    <property type="evidence" value="ECO:0007669"/>
    <property type="project" value="TreeGrafter"/>
</dbReference>
<dbReference type="Proteomes" id="UP001174694">
    <property type="component" value="Unassembled WGS sequence"/>
</dbReference>
<feature type="region of interest" description="Disordered" evidence="11">
    <location>
        <begin position="43"/>
        <end position="85"/>
    </location>
</feature>
<dbReference type="InterPro" id="IPR002815">
    <property type="entry name" value="Spo11/TopoVI_A"/>
</dbReference>